<accession>X1R371</accession>
<dbReference type="EMBL" id="BARV01045912">
    <property type="protein sequence ID" value="GAI61516.1"/>
    <property type="molecule type" value="Genomic_DNA"/>
</dbReference>
<sequence>ARNRLLSSGYRLTEAITEICAKLKISAKIIPMTDDPVKTTML</sequence>
<organism evidence="1">
    <name type="scientific">marine sediment metagenome</name>
    <dbReference type="NCBI Taxonomy" id="412755"/>
    <lineage>
        <taxon>unclassified sequences</taxon>
        <taxon>metagenomes</taxon>
        <taxon>ecological metagenomes</taxon>
    </lineage>
</organism>
<gene>
    <name evidence="1" type="ORF">S06H3_66904</name>
</gene>
<dbReference type="InterPro" id="IPR038136">
    <property type="entry name" value="CofD-like_dom_sf"/>
</dbReference>
<comment type="caution">
    <text evidence="1">The sequence shown here is derived from an EMBL/GenBank/DDBJ whole genome shotgun (WGS) entry which is preliminary data.</text>
</comment>
<feature type="non-terminal residue" evidence="1">
    <location>
        <position position="1"/>
    </location>
</feature>
<name>X1R371_9ZZZZ</name>
<protein>
    <submittedName>
        <fullName evidence="1">Uncharacterized protein</fullName>
    </submittedName>
</protein>
<proteinExistence type="predicted"/>
<feature type="non-terminal residue" evidence="1">
    <location>
        <position position="42"/>
    </location>
</feature>
<dbReference type="SUPFAM" id="SSF142338">
    <property type="entry name" value="CofD-like"/>
    <property type="match status" value="1"/>
</dbReference>
<dbReference type="AlphaFoldDB" id="X1R371"/>
<reference evidence="1" key="1">
    <citation type="journal article" date="2014" name="Front. Microbiol.">
        <title>High frequency of phylogenetically diverse reductive dehalogenase-homologous genes in deep subseafloor sedimentary metagenomes.</title>
        <authorList>
            <person name="Kawai M."/>
            <person name="Futagami T."/>
            <person name="Toyoda A."/>
            <person name="Takaki Y."/>
            <person name="Nishi S."/>
            <person name="Hori S."/>
            <person name="Arai W."/>
            <person name="Tsubouchi T."/>
            <person name="Morono Y."/>
            <person name="Uchiyama I."/>
            <person name="Ito T."/>
            <person name="Fujiyama A."/>
            <person name="Inagaki F."/>
            <person name="Takami H."/>
        </authorList>
    </citation>
    <scope>NUCLEOTIDE SEQUENCE</scope>
    <source>
        <strain evidence="1">Expedition CK06-06</strain>
    </source>
</reference>
<evidence type="ECO:0000313" key="1">
    <source>
        <dbReference type="EMBL" id="GAI61516.1"/>
    </source>
</evidence>